<name>A0ABR4J5C0_9EURO</name>
<feature type="compositionally biased region" description="Basic and acidic residues" evidence="1">
    <location>
        <begin position="471"/>
        <end position="484"/>
    </location>
</feature>
<sequence>MKISSDEAGDTPPQTVSFSVSLRTSRRRRSRLARPQTPPSACEESAHYPVFNPQDPRHNPAIRTTAFLEDADNPPQMTHSTGSIRWVQSLPGRSLRRARSGLQALRTGLHRRPDSRSADGSTVTNGVWSSSDSAGGSSDPHERLFSSTVSEATTEEDYDFGTDLYRTGCKYPDLEDELSKAMSSLAYIPRPHPAPPPVSSTGDDLALVSAAEMTSNARSGDGLPTTAMNLDNFFSSAEGHRPTSIGQCMEQSILADVPPPPDEDPASPTRNSHSQHSDSSVSIAPEIVIILGEAGAHLSSADIQDPLEPEVATEETEMSCALKRISSGALHPVEDIRSSYDGAQVAQQTEETRTTCTSIPEDPGIESVGEDIEPTHILEAVTANRDNIVPEVEFDDLINVEHYLSLNTLGGSNALQSKPSGEEPSPTSPSDDDANAPLSLCLPTETGDRTSLLSLRDEYFLVDGKSTDLRPDRDDNPIKGERVFTGDGGMHSGPGLDRNLSIRTQEIPEIIGPGGPLGIPSPRQLRRDREGSDSTEEYLVTYSLLHRHYFS</sequence>
<protein>
    <submittedName>
        <fullName evidence="2">Uncharacterized protein</fullName>
    </submittedName>
</protein>
<evidence type="ECO:0000256" key="1">
    <source>
        <dbReference type="SAM" id="MobiDB-lite"/>
    </source>
</evidence>
<feature type="region of interest" description="Disordered" evidence="1">
    <location>
        <begin position="411"/>
        <end position="445"/>
    </location>
</feature>
<feature type="region of interest" description="Disordered" evidence="1">
    <location>
        <begin position="471"/>
        <end position="493"/>
    </location>
</feature>
<feature type="region of interest" description="Disordered" evidence="1">
    <location>
        <begin position="348"/>
        <end position="368"/>
    </location>
</feature>
<proteinExistence type="predicted"/>
<feature type="compositionally biased region" description="Low complexity" evidence="1">
    <location>
        <begin position="266"/>
        <end position="281"/>
    </location>
</feature>
<accession>A0ABR4J5C0</accession>
<feature type="region of interest" description="Disordered" evidence="1">
    <location>
        <begin position="104"/>
        <end position="150"/>
    </location>
</feature>
<feature type="region of interest" description="Disordered" evidence="1">
    <location>
        <begin position="1"/>
        <end position="92"/>
    </location>
</feature>
<organism evidence="2 3">
    <name type="scientific">Aspergillus cavernicola</name>
    <dbReference type="NCBI Taxonomy" id="176166"/>
    <lineage>
        <taxon>Eukaryota</taxon>
        <taxon>Fungi</taxon>
        <taxon>Dikarya</taxon>
        <taxon>Ascomycota</taxon>
        <taxon>Pezizomycotina</taxon>
        <taxon>Eurotiomycetes</taxon>
        <taxon>Eurotiomycetidae</taxon>
        <taxon>Eurotiales</taxon>
        <taxon>Aspergillaceae</taxon>
        <taxon>Aspergillus</taxon>
        <taxon>Aspergillus subgen. Nidulantes</taxon>
    </lineage>
</organism>
<keyword evidence="3" id="KW-1185">Reference proteome</keyword>
<gene>
    <name evidence="2" type="ORF">BDW59DRAFT_45427</name>
</gene>
<feature type="compositionally biased region" description="Polar residues" evidence="1">
    <location>
        <begin position="348"/>
        <end position="358"/>
    </location>
</feature>
<reference evidence="2 3" key="1">
    <citation type="submission" date="2024-07" db="EMBL/GenBank/DDBJ databases">
        <title>Section-level genome sequencing and comparative genomics of Aspergillus sections Usti and Cavernicolus.</title>
        <authorList>
            <consortium name="Lawrence Berkeley National Laboratory"/>
            <person name="Nybo J.L."/>
            <person name="Vesth T.C."/>
            <person name="Theobald S."/>
            <person name="Frisvad J.C."/>
            <person name="Larsen T.O."/>
            <person name="Kjaerboelling I."/>
            <person name="Rothschild-Mancinelli K."/>
            <person name="Lyhne E.K."/>
            <person name="Kogle M.E."/>
            <person name="Barry K."/>
            <person name="Clum A."/>
            <person name="Na H."/>
            <person name="Ledsgaard L."/>
            <person name="Lin J."/>
            <person name="Lipzen A."/>
            <person name="Kuo A."/>
            <person name="Riley R."/>
            <person name="Mondo S."/>
            <person name="LaButti K."/>
            <person name="Haridas S."/>
            <person name="Pangalinan J."/>
            <person name="Salamov A.A."/>
            <person name="Simmons B.A."/>
            <person name="Magnuson J.K."/>
            <person name="Chen J."/>
            <person name="Drula E."/>
            <person name="Henrissat B."/>
            <person name="Wiebenga A."/>
            <person name="Lubbers R.J."/>
            <person name="Gomes A.C."/>
            <person name="Makela M.R."/>
            <person name="Stajich J."/>
            <person name="Grigoriev I.V."/>
            <person name="Mortensen U.H."/>
            <person name="De vries R.P."/>
            <person name="Baker S.E."/>
            <person name="Andersen M.R."/>
        </authorList>
    </citation>
    <scope>NUCLEOTIDE SEQUENCE [LARGE SCALE GENOMIC DNA]</scope>
    <source>
        <strain evidence="2 3">CBS 600.67</strain>
    </source>
</reference>
<comment type="caution">
    <text evidence="2">The sequence shown here is derived from an EMBL/GenBank/DDBJ whole genome shotgun (WGS) entry which is preliminary data.</text>
</comment>
<feature type="region of interest" description="Disordered" evidence="1">
    <location>
        <begin position="254"/>
        <end position="281"/>
    </location>
</feature>
<feature type="compositionally biased region" description="Polar residues" evidence="1">
    <location>
        <begin position="118"/>
        <end position="128"/>
    </location>
</feature>
<feature type="compositionally biased region" description="Low complexity" evidence="1">
    <location>
        <begin position="129"/>
        <end position="138"/>
    </location>
</feature>
<feature type="region of interest" description="Disordered" evidence="1">
    <location>
        <begin position="508"/>
        <end position="533"/>
    </location>
</feature>
<evidence type="ECO:0000313" key="2">
    <source>
        <dbReference type="EMBL" id="KAL2834252.1"/>
    </source>
</evidence>
<dbReference type="Proteomes" id="UP001610335">
    <property type="component" value="Unassembled WGS sequence"/>
</dbReference>
<dbReference type="EMBL" id="JBFXLS010000002">
    <property type="protein sequence ID" value="KAL2834252.1"/>
    <property type="molecule type" value="Genomic_DNA"/>
</dbReference>
<evidence type="ECO:0000313" key="3">
    <source>
        <dbReference type="Proteomes" id="UP001610335"/>
    </source>
</evidence>